<evidence type="ECO:0000256" key="2">
    <source>
        <dbReference type="ARBA" id="ARBA00022857"/>
    </source>
</evidence>
<dbReference type="InterPro" id="IPR036397">
    <property type="entry name" value="RNaseH_sf"/>
</dbReference>
<dbReference type="GO" id="GO:0019878">
    <property type="term" value="P:lysine biosynthetic process via aminoadipic acid"/>
    <property type="evidence" value="ECO:0007669"/>
    <property type="project" value="TreeGrafter"/>
</dbReference>
<dbReference type="Proteomes" id="UP001341281">
    <property type="component" value="Chromosome 05"/>
</dbReference>
<evidence type="ECO:0000313" key="6">
    <source>
        <dbReference type="EMBL" id="WVZ73381.1"/>
    </source>
</evidence>
<accession>A0AAQ3TI21</accession>
<dbReference type="InterPro" id="IPR025724">
    <property type="entry name" value="GAG-pre-integrase_dom"/>
</dbReference>
<dbReference type="InterPro" id="IPR051168">
    <property type="entry name" value="AASS"/>
</dbReference>
<dbReference type="Pfam" id="PF22936">
    <property type="entry name" value="Pol_BBD"/>
    <property type="match status" value="1"/>
</dbReference>
<evidence type="ECO:0000313" key="7">
    <source>
        <dbReference type="Proteomes" id="UP001341281"/>
    </source>
</evidence>
<dbReference type="Gene3D" id="3.30.420.10">
    <property type="entry name" value="Ribonuclease H-like superfamily/Ribonuclease H"/>
    <property type="match status" value="1"/>
</dbReference>
<keyword evidence="1" id="KW-0378">Hydrolase</keyword>
<dbReference type="InterPro" id="IPR054722">
    <property type="entry name" value="PolX-like_BBD"/>
</dbReference>
<dbReference type="FunFam" id="3.30.70.2690:FF:000001">
    <property type="entry name" value="Lysine-ketoglutarate reductase/saccharopine dehydrogenase1"/>
    <property type="match status" value="1"/>
</dbReference>
<dbReference type="Pfam" id="PF25597">
    <property type="entry name" value="SH3_retrovirus"/>
    <property type="match status" value="1"/>
</dbReference>
<keyword evidence="3" id="KW-0560">Oxidoreductase</keyword>
<dbReference type="CDD" id="cd12144">
    <property type="entry name" value="SDH_N_domain"/>
    <property type="match status" value="1"/>
</dbReference>
<dbReference type="GO" id="GO:0004190">
    <property type="term" value="F:aspartic-type endopeptidase activity"/>
    <property type="evidence" value="ECO:0007669"/>
    <property type="project" value="UniProtKB-KW"/>
</dbReference>
<dbReference type="GO" id="GO:0003676">
    <property type="term" value="F:nucleic acid binding"/>
    <property type="evidence" value="ECO:0007669"/>
    <property type="project" value="InterPro"/>
</dbReference>
<keyword evidence="1" id="KW-0645">Protease</keyword>
<dbReference type="EMBL" id="CP144749">
    <property type="protein sequence ID" value="WVZ73381.1"/>
    <property type="molecule type" value="Genomic_DNA"/>
</dbReference>
<dbReference type="InterPro" id="IPR013103">
    <property type="entry name" value="RVT_2"/>
</dbReference>
<dbReference type="InterPro" id="IPR005097">
    <property type="entry name" value="Sacchrp_dh_NADP-bd"/>
</dbReference>
<dbReference type="InterPro" id="IPR057670">
    <property type="entry name" value="SH3_retrovirus"/>
</dbReference>
<name>A0AAQ3TI21_PASNO</name>
<dbReference type="InterPro" id="IPR012337">
    <property type="entry name" value="RNaseH-like_sf"/>
</dbReference>
<keyword evidence="7" id="KW-1185">Reference proteome</keyword>
<dbReference type="FunFam" id="1.10.1870.10:FF:000003">
    <property type="entry name" value="Lysine-ketoglutarate reductase/saccharopine dehydrogenase1"/>
    <property type="match status" value="1"/>
</dbReference>
<dbReference type="Gene3D" id="1.10.1870.10">
    <property type="entry name" value="Domain 3, Saccharopine reductase"/>
    <property type="match status" value="1"/>
</dbReference>
<evidence type="ECO:0000256" key="3">
    <source>
        <dbReference type="ARBA" id="ARBA00023002"/>
    </source>
</evidence>
<dbReference type="InterPro" id="IPR032095">
    <property type="entry name" value="Sacchrp_dh-like_C"/>
</dbReference>
<dbReference type="Gene3D" id="3.40.50.720">
    <property type="entry name" value="NAD(P)-binding Rossmann-like Domain"/>
    <property type="match status" value="2"/>
</dbReference>
<sequence>MDESVIVNRPNPRDVVLAAIGKMRPKVCVHAGGRKKKPATWVHTRTSAVADGHVRLCCTSSVPAAPHYTSLGSTRCSTVLLRPHTDWIANSGASYHTTPDTRILSSIRPPHPSCPSSIMVGNGSCLPVTSVVNKGTHGPFRLPNVLVAPHMVHNLLSILQFTTDNSCSVEFDSSGLTVKDSVSRRPLLWCDITGPLYTLRLPPSAAPSSTSPSPSSSAAFATTTSSTTWHRRLGHPGCDALAQLSRSADITCPKTTDEHLCHACQLGRHNGKAKRMIRTTNDVMRTVMFQASLPARFWAESLHTATYLLNRLPSTTSPAPIPHYALFGTPPCYDHLRVFGCACYPNTSATAPHKLAPRSTRCVFLGYSPDHKGYRCFDLTSRRILISRHIVFDESDFPFSTTSTPASDLELETLFPTDPLDVKNAFLHGTLTETIYCSQPEGFVDPARPKMVCRLNKSLYGLKQAPPAWYSRFATFLVILGFTEAKSETSLFVYRRGDVTAYLLLYVDDIVLIASCQPLLQRIITSLQQEFAMKDLGVLHHFLGVTVEPRPSGLLVHQRQYALDILERAGMTDCSPCSTPVDTQAKLSEDVGTPVADPTTYRSLAGALQTKHVEIDLHFVRDRVAIGDVRVLHVPTTSQFSQYLHQGSTLLDLLRVSFPGAQEIFKLLPHTFVDAEKLPEIYGAKNLSKQSQSTKRIFQLYGCIVTSRDMVSHKDCGKYFDKADYYAHPEHYEPVFHERIAPYASVIVNCMYWERRFPRLLSIDQLKQLMRTGCPLVGICDITCDVGGSIEFVNKSTSIERPFFRYDPSTDSYYDDVEGDGVTCLAVDILPTEFSKEASQHFGDKFSKFVASLASSKQLVDLPPYLRRACISHAGRLTSLYEYIPRMRKTMIDLEPTKANPLPEKKYSNLVSLSGHLFDKFLINEALDIIEAAGGSFRLVRCEVGQSIDDMSYSELEVGADDTATLDKITDSLTSLANAQGGDHNAGKEIDLAVWVGKVNECETGDTLDKGGQKVLILGAGRVCRPAAEFLVSYSNNYGVNDNNTDQIHVIVASLYQKDADEIVDGIKNATARQIDVADIGSLSNLVSQVEVVVSLLPACFHAAIAGVCIELKKHMVTASYVDDSMSKLDQVAKGAGVTILCEMGLDPGIDHMMSMKMIDEAHARKGKIKAFTSFCGGLPSPAAANNPVAYKFSWNPAGAIRAGKNSAVYKFHGETIHVDGSNLYDSAKRLRIPELPAFALEHLPNRNSLIYGDLYGISKEASTVYRATLRYEGFSEIMATLSKIGFFDAANHPLLQDTNRPTYRGFLDELINANNVSTTNVRTEASGEYDDKLIARLLNLGHCKEKEVAVNTVKTIKFLGLHEEAQIPKDCSSAFDVICQRMEQRMAYGYNEQDMVLLHHEVEVEYPDGRPTEKHQATLLEFGKVENGRSTTAMALTVGVPAAIGALLLLQNKVQKKGVIRPLEREIYNPALELLESSGIKLTERVEI</sequence>
<dbReference type="InterPro" id="IPR043009">
    <property type="entry name" value="LOR/SDH_bifunc_enz_cons_dom_sf"/>
</dbReference>
<dbReference type="SUPFAM" id="SSF51735">
    <property type="entry name" value="NAD(P)-binding Rossmann-fold domains"/>
    <property type="match status" value="1"/>
</dbReference>
<dbReference type="GO" id="GO:0004753">
    <property type="term" value="F:saccharopine dehydrogenase activity"/>
    <property type="evidence" value="ECO:0007669"/>
    <property type="project" value="TreeGrafter"/>
</dbReference>
<evidence type="ECO:0000256" key="1">
    <source>
        <dbReference type="ARBA" id="ARBA00022750"/>
    </source>
</evidence>
<dbReference type="SUPFAM" id="SSF53098">
    <property type="entry name" value="Ribonuclease H-like"/>
    <property type="match status" value="1"/>
</dbReference>
<keyword evidence="4" id="KW-0520">NAD</keyword>
<proteinExistence type="predicted"/>
<evidence type="ECO:0000259" key="5">
    <source>
        <dbReference type="SMART" id="SM01002"/>
    </source>
</evidence>
<dbReference type="Pfam" id="PF13976">
    <property type="entry name" value="gag_pre-integrs"/>
    <property type="match status" value="1"/>
</dbReference>
<dbReference type="Gene3D" id="3.30.70.2690">
    <property type="entry name" value="LOR/SDH bifunctional enzyme, conserved domain"/>
    <property type="match status" value="1"/>
</dbReference>
<evidence type="ECO:0000256" key="4">
    <source>
        <dbReference type="ARBA" id="ARBA00023027"/>
    </source>
</evidence>
<dbReference type="Pfam" id="PF03435">
    <property type="entry name" value="Sacchrp_dh_NADP"/>
    <property type="match status" value="1"/>
</dbReference>
<dbReference type="InterPro" id="IPR043502">
    <property type="entry name" value="DNA/RNA_pol_sf"/>
</dbReference>
<feature type="domain" description="Alanine dehydrogenase/pyridine nucleotide transhydrogenase NAD(H)-binding" evidence="5">
    <location>
        <begin position="641"/>
        <end position="826"/>
    </location>
</feature>
<dbReference type="Pfam" id="PF04455">
    <property type="entry name" value="Saccharop_dh_N"/>
    <property type="match status" value="1"/>
</dbReference>
<dbReference type="PANTHER" id="PTHR11133">
    <property type="entry name" value="SACCHAROPINE DEHYDROGENASE"/>
    <property type="match status" value="1"/>
</dbReference>
<dbReference type="Pfam" id="PF07727">
    <property type="entry name" value="RVT_2"/>
    <property type="match status" value="1"/>
</dbReference>
<dbReference type="InterPro" id="IPR007698">
    <property type="entry name" value="AlaDH/PNT_NAD(H)-bd"/>
</dbReference>
<dbReference type="FunFam" id="3.30.360.10:FF:000008">
    <property type="entry name" value="Alpha-aminoadipic semialdehyde synthase, mitochondrial"/>
    <property type="match status" value="1"/>
</dbReference>
<keyword evidence="2" id="KW-0521">NADP</keyword>
<dbReference type="Pfam" id="PF16653">
    <property type="entry name" value="Sacchrp_dh_C"/>
    <property type="match status" value="1"/>
</dbReference>
<organism evidence="6 7">
    <name type="scientific">Paspalum notatum var. saurae</name>
    <dbReference type="NCBI Taxonomy" id="547442"/>
    <lineage>
        <taxon>Eukaryota</taxon>
        <taxon>Viridiplantae</taxon>
        <taxon>Streptophyta</taxon>
        <taxon>Embryophyta</taxon>
        <taxon>Tracheophyta</taxon>
        <taxon>Spermatophyta</taxon>
        <taxon>Magnoliopsida</taxon>
        <taxon>Liliopsida</taxon>
        <taxon>Poales</taxon>
        <taxon>Poaceae</taxon>
        <taxon>PACMAD clade</taxon>
        <taxon>Panicoideae</taxon>
        <taxon>Andropogonodae</taxon>
        <taxon>Paspaleae</taxon>
        <taxon>Paspalinae</taxon>
        <taxon>Paspalum</taxon>
    </lineage>
</organism>
<reference evidence="6 7" key="1">
    <citation type="submission" date="2024-02" db="EMBL/GenBank/DDBJ databases">
        <title>High-quality chromosome-scale genome assembly of Pensacola bahiagrass (Paspalum notatum Flugge var. saurae).</title>
        <authorList>
            <person name="Vega J.M."/>
            <person name="Podio M."/>
            <person name="Orjuela J."/>
            <person name="Siena L.A."/>
            <person name="Pessino S.C."/>
            <person name="Combes M.C."/>
            <person name="Mariac C."/>
            <person name="Albertini E."/>
            <person name="Pupilli F."/>
            <person name="Ortiz J.P.A."/>
            <person name="Leblanc O."/>
        </authorList>
    </citation>
    <scope>NUCLEOTIDE SEQUENCE [LARGE SCALE GENOMIC DNA]</scope>
    <source>
        <strain evidence="6">R1</strain>
        <tissue evidence="6">Leaf</tissue>
    </source>
</reference>
<dbReference type="SUPFAM" id="SSF55347">
    <property type="entry name" value="Glyceraldehyde-3-phosphate dehydrogenase-like, C-terminal domain"/>
    <property type="match status" value="1"/>
</dbReference>
<dbReference type="SMART" id="SM01002">
    <property type="entry name" value="AlaDh_PNT_C"/>
    <property type="match status" value="1"/>
</dbReference>
<dbReference type="SUPFAM" id="SSF56672">
    <property type="entry name" value="DNA/RNA polymerases"/>
    <property type="match status" value="1"/>
</dbReference>
<gene>
    <name evidence="6" type="ORF">U9M48_021692</name>
</gene>
<dbReference type="InterPro" id="IPR007545">
    <property type="entry name" value="LOR/SDH_bifunc_enz_cons_dom"/>
</dbReference>
<dbReference type="GO" id="GO:0005737">
    <property type="term" value="C:cytoplasm"/>
    <property type="evidence" value="ECO:0007669"/>
    <property type="project" value="TreeGrafter"/>
</dbReference>
<dbReference type="PANTHER" id="PTHR11133:SF22">
    <property type="entry name" value="ALPHA-AMINOADIPIC SEMIALDEHYDE SYNTHASE, MITOCHONDRIAL"/>
    <property type="match status" value="1"/>
</dbReference>
<keyword evidence="1" id="KW-0064">Aspartyl protease</keyword>
<dbReference type="InterPro" id="IPR036291">
    <property type="entry name" value="NAD(P)-bd_dom_sf"/>
</dbReference>
<protein>
    <recommendedName>
        <fullName evidence="5">Alanine dehydrogenase/pyridine nucleotide transhydrogenase NAD(H)-binding domain-containing protein</fullName>
    </recommendedName>
</protein>
<dbReference type="Gene3D" id="3.30.360.10">
    <property type="entry name" value="Dihydrodipicolinate Reductase, domain 2"/>
    <property type="match status" value="1"/>
</dbReference>